<dbReference type="EMBL" id="JAVFHQ010000037">
    <property type="protein sequence ID" value="KAK4542904.1"/>
    <property type="molecule type" value="Genomic_DNA"/>
</dbReference>
<gene>
    <name evidence="2" type="ORF">LTR36_006093</name>
</gene>
<feature type="compositionally biased region" description="Basic residues" evidence="1">
    <location>
        <begin position="1"/>
        <end position="11"/>
    </location>
</feature>
<dbReference type="PANTHER" id="PTHR48125:SF12">
    <property type="entry name" value="AT HOOK TRANSCRIPTION FACTOR FAMILY-RELATED"/>
    <property type="match status" value="1"/>
</dbReference>
<feature type="compositionally biased region" description="Polar residues" evidence="1">
    <location>
        <begin position="228"/>
        <end position="242"/>
    </location>
</feature>
<comment type="caution">
    <text evidence="2">The sequence shown here is derived from an EMBL/GenBank/DDBJ whole genome shotgun (WGS) entry which is preliminary data.</text>
</comment>
<protein>
    <recommendedName>
        <fullName evidence="4">PH domain-containing protein</fullName>
    </recommendedName>
</protein>
<dbReference type="Proteomes" id="UP001324427">
    <property type="component" value="Unassembled WGS sequence"/>
</dbReference>
<evidence type="ECO:0000256" key="1">
    <source>
        <dbReference type="SAM" id="MobiDB-lite"/>
    </source>
</evidence>
<proteinExistence type="predicted"/>
<feature type="region of interest" description="Disordered" evidence="1">
    <location>
        <begin position="228"/>
        <end position="249"/>
    </location>
</feature>
<organism evidence="2 3">
    <name type="scientific">Oleoguttula mirabilis</name>
    <dbReference type="NCBI Taxonomy" id="1507867"/>
    <lineage>
        <taxon>Eukaryota</taxon>
        <taxon>Fungi</taxon>
        <taxon>Dikarya</taxon>
        <taxon>Ascomycota</taxon>
        <taxon>Pezizomycotina</taxon>
        <taxon>Dothideomycetes</taxon>
        <taxon>Dothideomycetidae</taxon>
        <taxon>Mycosphaerellales</taxon>
        <taxon>Teratosphaeriaceae</taxon>
        <taxon>Oleoguttula</taxon>
    </lineage>
</organism>
<feature type="compositionally biased region" description="Basic and acidic residues" evidence="1">
    <location>
        <begin position="332"/>
        <end position="342"/>
    </location>
</feature>
<dbReference type="AlphaFoldDB" id="A0AAV9JCQ5"/>
<reference evidence="2 3" key="1">
    <citation type="submission" date="2021-11" db="EMBL/GenBank/DDBJ databases">
        <title>Black yeast isolated from Biological Soil Crust.</title>
        <authorList>
            <person name="Kurbessoian T."/>
        </authorList>
    </citation>
    <scope>NUCLEOTIDE SEQUENCE [LARGE SCALE GENOMIC DNA]</scope>
    <source>
        <strain evidence="2 3">CCFEE 5522</strain>
    </source>
</reference>
<feature type="region of interest" description="Disordered" evidence="1">
    <location>
        <begin position="763"/>
        <end position="783"/>
    </location>
</feature>
<sequence>MSWLSPKRRRTTGNLKTLQNSQANNNATNSANGNGNGSTDTIPGSPPSTPRQLSQPVVLGASQVQADGNLFYAYARRDDDIKSRYLLTFASAAIANEWWALLQANFTACTRPGPQLFSFQDAELLPKAWKHPLFAHLKSKWMYISFSDTASTGLGGAAQGIIPVQDAQGNMLGGSAPASPELLGKVGQVRREAQEVRHDITKLEGFFERMMEAVERNTEQIAALTANQAQQRSSQADIQQNGGEAAQRDGYFDAGSELSSHLGRINDLLARNSEHVEGLAQRQQENDEKLRATLQEFTAKQHEHDHLDMSQLAAHLDRIQTLMEQSASERQASAKELLERQARAPPPPPPPPPTPPPPQPIDFSPLTDRLEKVQEAVEQNSALVKALLDESNAAADSKPGTPFWGKETPVQQLQPPIDLSPLTDHLQKIHAAIEQQSAHISALVGFASGGAEADANGGGGGSGGEAAEKSLLAPLGEHLEQIYNAIEEGNKHARSTSTPAATTMPTMDLQPLLDAQNATRAAVESGNSKAGDWGMLTGKLDGLIEHLMATHGHSQRQDEHLQAVGGKLDELLAVVGVEAGMRVDLDLAPLIEKFDGLSELLAPLGGRFDGLGEVLARLAGKFDGLGEHLEPLAGKFDGLNEHLAPLAGKFDGLNEHLESLREWAEYNAEQLKELVDAQHTTSGEAGPPTPTVDLAPLLAEKFDGLGEHLQALLTHSDEHAETLRHLLEAQQLAAAAPPAPPPAPSEIDFTPLTERLNRIHDSLERQAQQTRDVSPRRGSGDPKFILSALTSHLSKIQAVTEANAQHVKTLREKQSASQDKMHIAVSQTADTVRSTAASLAQYQAQNAEERGQSDARVEATNGQVRELMAGQRELVEVMRELARSLVAAAPAGRGACGHVVVPPPRKVGRRIVGFVYDGKEGSATVLGGWTAKEETESMGPALREAFLRINEAVLKRYAACGDEEEVKQAEADWLAKIENECWTIERQRYPHYKIHRLYLEWRTALATNSYHPTPVYLYMIWIEGAQTQARAAKLTCSGSTGHGTPGKCAEVDHCMAPPQ</sequence>
<keyword evidence="3" id="KW-1185">Reference proteome</keyword>
<evidence type="ECO:0000313" key="3">
    <source>
        <dbReference type="Proteomes" id="UP001324427"/>
    </source>
</evidence>
<evidence type="ECO:0000313" key="2">
    <source>
        <dbReference type="EMBL" id="KAK4542904.1"/>
    </source>
</evidence>
<feature type="compositionally biased region" description="Low complexity" evidence="1">
    <location>
        <begin position="19"/>
        <end position="39"/>
    </location>
</feature>
<name>A0AAV9JCQ5_9PEZI</name>
<dbReference type="PANTHER" id="PTHR48125">
    <property type="entry name" value="LP07818P1"/>
    <property type="match status" value="1"/>
</dbReference>
<accession>A0AAV9JCQ5</accession>
<feature type="region of interest" description="Disordered" evidence="1">
    <location>
        <begin position="1"/>
        <end position="54"/>
    </location>
</feature>
<evidence type="ECO:0008006" key="4">
    <source>
        <dbReference type="Google" id="ProtNLM"/>
    </source>
</evidence>
<feature type="region of interest" description="Disordered" evidence="1">
    <location>
        <begin position="325"/>
        <end position="365"/>
    </location>
</feature>
<feature type="compositionally biased region" description="Pro residues" evidence="1">
    <location>
        <begin position="344"/>
        <end position="360"/>
    </location>
</feature>